<dbReference type="PANTHER" id="PTHR38937">
    <property type="entry name" value="MEMBRANE PROTEIN OF ER BODY-LIKE PROTEIN"/>
    <property type="match status" value="1"/>
</dbReference>
<feature type="transmembrane region" description="Helical" evidence="1">
    <location>
        <begin position="395"/>
        <end position="416"/>
    </location>
</feature>
<reference evidence="2" key="2">
    <citation type="submission" date="2019-01" db="UniProtKB">
        <authorList>
            <consortium name="EnsemblPlants"/>
        </authorList>
    </citation>
    <scope>IDENTIFICATION</scope>
    <source>
        <strain evidence="2">cv. Heinz 1706</strain>
    </source>
</reference>
<dbReference type="EnsemblPlants" id="Solyc09g059460.3.1">
    <property type="protein sequence ID" value="Solyc09g059460.3.1"/>
    <property type="gene ID" value="Solyc09g059460.3"/>
</dbReference>
<protein>
    <recommendedName>
        <fullName evidence="4">Membrane protein of ER body-like protein</fullName>
    </recommendedName>
</protein>
<evidence type="ECO:0000256" key="1">
    <source>
        <dbReference type="SAM" id="Phobius"/>
    </source>
</evidence>
<organism evidence="2">
    <name type="scientific">Solanum lycopersicum</name>
    <name type="common">Tomato</name>
    <name type="synonym">Lycopersicon esculentum</name>
    <dbReference type="NCBI Taxonomy" id="4081"/>
    <lineage>
        <taxon>Eukaryota</taxon>
        <taxon>Viridiplantae</taxon>
        <taxon>Streptophyta</taxon>
        <taxon>Embryophyta</taxon>
        <taxon>Tracheophyta</taxon>
        <taxon>Spermatophyta</taxon>
        <taxon>Magnoliopsida</taxon>
        <taxon>eudicotyledons</taxon>
        <taxon>Gunneridae</taxon>
        <taxon>Pentapetalae</taxon>
        <taxon>asterids</taxon>
        <taxon>lamiids</taxon>
        <taxon>Solanales</taxon>
        <taxon>Solanaceae</taxon>
        <taxon>Solanoideae</taxon>
        <taxon>Solaneae</taxon>
        <taxon>Solanum</taxon>
        <taxon>Solanum subgen. Lycopersicon</taxon>
    </lineage>
</organism>
<dbReference type="OMA" id="TMKIVTI"/>
<reference evidence="2" key="1">
    <citation type="journal article" date="2012" name="Nature">
        <title>The tomato genome sequence provides insights into fleshy fruit evolution.</title>
        <authorList>
            <consortium name="Tomato Genome Consortium"/>
        </authorList>
    </citation>
    <scope>NUCLEOTIDE SEQUENCE [LARGE SCALE GENOMIC DNA]</scope>
    <source>
        <strain evidence="2">cv. Heinz 1706</strain>
    </source>
</reference>
<proteinExistence type="predicted"/>
<keyword evidence="1" id="KW-0812">Transmembrane</keyword>
<keyword evidence="1" id="KW-0472">Membrane</keyword>
<dbReference type="Proteomes" id="UP000004994">
    <property type="component" value="Chromosome 9"/>
</dbReference>
<dbReference type="Gramene" id="Solyc09g059460.3.1">
    <property type="protein sequence ID" value="Solyc09g059460.3.1"/>
    <property type="gene ID" value="Solyc09g059460.3"/>
</dbReference>
<dbReference type="STRING" id="4081.A0A3Q7I2J3"/>
<dbReference type="InterPro" id="IPR052843">
    <property type="entry name" value="ER_body_metal_sequester"/>
</dbReference>
<keyword evidence="3" id="KW-1185">Reference proteome</keyword>
<feature type="transmembrane region" description="Helical" evidence="1">
    <location>
        <begin position="471"/>
        <end position="495"/>
    </location>
</feature>
<feature type="transmembrane region" description="Helical" evidence="1">
    <location>
        <begin position="422"/>
        <end position="440"/>
    </location>
</feature>
<accession>A0A3Q7I2J3</accession>
<evidence type="ECO:0008006" key="4">
    <source>
        <dbReference type="Google" id="ProtNLM"/>
    </source>
</evidence>
<dbReference type="AlphaFoldDB" id="A0A3Q7I2J3"/>
<dbReference type="PANTHER" id="PTHR38937:SF2">
    <property type="entry name" value="MEMBRANE PROTEIN OF ER BODY-LIKE PROTEIN ISOFORM X1"/>
    <property type="match status" value="1"/>
</dbReference>
<evidence type="ECO:0000313" key="3">
    <source>
        <dbReference type="Proteomes" id="UP000004994"/>
    </source>
</evidence>
<keyword evidence="1" id="KW-1133">Transmembrane helix</keyword>
<feature type="transmembrane region" description="Helical" evidence="1">
    <location>
        <begin position="507"/>
        <end position="527"/>
    </location>
</feature>
<evidence type="ECO:0000313" key="2">
    <source>
        <dbReference type="EnsemblPlants" id="Solyc09g059460.3.1"/>
    </source>
</evidence>
<sequence>MGSSSHEETRAQRYKLSCSVLHTISQVLVPPKKKKVQIDIMAMEVAPQHNWAEMVEETVEEALIIRGARRSANVDGVVVNEDKVSSGSDGEEASKDKTKNNIYFNEVIDAVDFHVVLNGENHGNGDIICGPPSLGHDESENPKGEIISDVCKPLLYGQNDRENPKGEIVAQATTSSISKGSGNETIIEEQVEEETVELEFFDTTSVDKLKHTHNAYCPKCNSHITKVVLRRVKRERRIIIETHGQKSELLGCLSCFRKKLNPFPIFGNGGGTTSTEPHLPNINEVSTFEHAYWLVLNMSMATSSTCTALLVESDMRQRLIFFLLIFGKSDYFSGGFIPGIMPPKKSPTEIIEDKGDDCRIPILEDPRASPSTVNPSYPRRPVEVKDSRSLEIVKCIVYGGLIEAITSLGIVSSAAASDADTMKIVTIGVANLIGGLFVICQNLVDLKYSVGGGSNYQVDRYGELLGQRKHFLLHATFAILSYFVFGLIPPVIYGFTFRKSDDRDYKLIAVAVASLLCAIILAAAKAYTQAANKFSMVSGVGYAADPVEAISASATGLDCHIVPFLTGCSKGGLLTKFSPKLERILLAGCVATAEQLGPDCSRGFDNLFDDDGVPPFSASVDLKTRLIVKEAQE</sequence>
<dbReference type="InParanoid" id="A0A3Q7I2J3"/>
<name>A0A3Q7I2J3_SOLLC</name>